<dbReference type="Pfam" id="PF00337">
    <property type="entry name" value="Gal-bind_lectin"/>
    <property type="match status" value="1"/>
</dbReference>
<keyword evidence="5" id="KW-1185">Reference proteome</keyword>
<protein>
    <recommendedName>
        <fullName evidence="2">Galectin</fullName>
    </recommendedName>
</protein>
<dbReference type="Proteomes" id="UP000270094">
    <property type="component" value="Unassembled WGS sequence"/>
</dbReference>
<proteinExistence type="predicted"/>
<evidence type="ECO:0000313" key="5">
    <source>
        <dbReference type="Proteomes" id="UP000270094"/>
    </source>
</evidence>
<dbReference type="CDD" id="cd00070">
    <property type="entry name" value="GLECT"/>
    <property type="match status" value="1"/>
</dbReference>
<reference evidence="4 5" key="1">
    <citation type="submission" date="2018-11" db="EMBL/GenBank/DDBJ databases">
        <authorList>
            <consortium name="Pathogen Informatics"/>
        </authorList>
    </citation>
    <scope>NUCLEOTIDE SEQUENCE [LARGE SCALE GENOMIC DNA]</scope>
</reference>
<evidence type="ECO:0000259" key="3">
    <source>
        <dbReference type="PROSITE" id="PS51304"/>
    </source>
</evidence>
<organism evidence="4 5">
    <name type="scientific">Strongylus vulgaris</name>
    <name type="common">Blood worm</name>
    <dbReference type="NCBI Taxonomy" id="40348"/>
    <lineage>
        <taxon>Eukaryota</taxon>
        <taxon>Metazoa</taxon>
        <taxon>Ecdysozoa</taxon>
        <taxon>Nematoda</taxon>
        <taxon>Chromadorea</taxon>
        <taxon>Rhabditida</taxon>
        <taxon>Rhabditina</taxon>
        <taxon>Rhabditomorpha</taxon>
        <taxon>Strongyloidea</taxon>
        <taxon>Strongylidae</taxon>
        <taxon>Strongylus</taxon>
    </lineage>
</organism>
<dbReference type="Gene3D" id="2.60.120.200">
    <property type="match status" value="1"/>
</dbReference>
<evidence type="ECO:0000256" key="1">
    <source>
        <dbReference type="ARBA" id="ARBA00022734"/>
    </source>
</evidence>
<dbReference type="SUPFAM" id="SSF49899">
    <property type="entry name" value="Concanavalin A-like lectins/glucanases"/>
    <property type="match status" value="1"/>
</dbReference>
<dbReference type="PANTHER" id="PTHR11346:SF147">
    <property type="entry name" value="GALECTIN"/>
    <property type="match status" value="1"/>
</dbReference>
<sequence length="84" mass="9712">MLDRKLVFNSYYMGSWQYEERPDALFPFEKKRIYTVEIIAGSHDTALIYVNGQFLYEFHQRQAAASVSTVEVGGDIGIHSIHVR</sequence>
<dbReference type="AlphaFoldDB" id="A0A3P7IKM7"/>
<dbReference type="PANTHER" id="PTHR11346">
    <property type="entry name" value="GALECTIN"/>
    <property type="match status" value="1"/>
</dbReference>
<gene>
    <name evidence="4" type="ORF">SVUK_LOCUS85</name>
</gene>
<dbReference type="InterPro" id="IPR001079">
    <property type="entry name" value="Galectin_CRD"/>
</dbReference>
<name>A0A3P7IKM7_STRVU</name>
<accession>A0A3P7IKM7</accession>
<dbReference type="EMBL" id="UYYB01000108">
    <property type="protein sequence ID" value="VDM65087.1"/>
    <property type="molecule type" value="Genomic_DNA"/>
</dbReference>
<dbReference type="GO" id="GO:0030246">
    <property type="term" value="F:carbohydrate binding"/>
    <property type="evidence" value="ECO:0007669"/>
    <property type="project" value="UniProtKB-UniRule"/>
</dbReference>
<evidence type="ECO:0000313" key="4">
    <source>
        <dbReference type="EMBL" id="VDM65087.1"/>
    </source>
</evidence>
<dbReference type="InterPro" id="IPR013320">
    <property type="entry name" value="ConA-like_dom_sf"/>
</dbReference>
<dbReference type="PROSITE" id="PS51304">
    <property type="entry name" value="GALECTIN"/>
    <property type="match status" value="1"/>
</dbReference>
<feature type="domain" description="Galectin" evidence="3">
    <location>
        <begin position="1"/>
        <end position="84"/>
    </location>
</feature>
<evidence type="ECO:0000256" key="2">
    <source>
        <dbReference type="RuleBase" id="RU102079"/>
    </source>
</evidence>
<keyword evidence="1 2" id="KW-0430">Lectin</keyword>
<dbReference type="OrthoDB" id="6251307at2759"/>
<dbReference type="InterPro" id="IPR044156">
    <property type="entry name" value="Galectin-like"/>
</dbReference>